<evidence type="ECO:0000256" key="1">
    <source>
        <dbReference type="ARBA" id="ARBA00001947"/>
    </source>
</evidence>
<dbReference type="SUPFAM" id="SSF88688">
    <property type="entry name" value="Families 57/38 glycoside transferase middle domain"/>
    <property type="match status" value="1"/>
</dbReference>
<dbReference type="GO" id="GO:0046872">
    <property type="term" value="F:metal ion binding"/>
    <property type="evidence" value="ECO:0007669"/>
    <property type="project" value="UniProtKB-KW"/>
</dbReference>
<evidence type="ECO:0000256" key="8">
    <source>
        <dbReference type="SAM" id="MobiDB-lite"/>
    </source>
</evidence>
<dbReference type="Gene3D" id="3.20.110.10">
    <property type="entry name" value="Glycoside hydrolase 38, N terminal domain"/>
    <property type="match status" value="1"/>
</dbReference>
<dbReference type="GO" id="GO:0006013">
    <property type="term" value="P:mannose metabolic process"/>
    <property type="evidence" value="ECO:0007669"/>
    <property type="project" value="InterPro"/>
</dbReference>
<feature type="compositionally biased region" description="Low complexity" evidence="8">
    <location>
        <begin position="1"/>
        <end position="17"/>
    </location>
</feature>
<dbReference type="InterPro" id="IPR011682">
    <property type="entry name" value="Glyco_hydro_38_C"/>
</dbReference>
<dbReference type="FunFam" id="3.20.110.10:FF:000010">
    <property type="entry name" value="Alpha-mannosidase"/>
    <property type="match status" value="1"/>
</dbReference>
<feature type="region of interest" description="Disordered" evidence="8">
    <location>
        <begin position="1"/>
        <end position="39"/>
    </location>
</feature>
<dbReference type="GO" id="GO:0030246">
    <property type="term" value="F:carbohydrate binding"/>
    <property type="evidence" value="ECO:0007669"/>
    <property type="project" value="InterPro"/>
</dbReference>
<keyword evidence="11" id="KW-1185">Reference proteome</keyword>
<keyword evidence="6" id="KW-1015">Disulfide bond</keyword>
<dbReference type="InterPro" id="IPR027291">
    <property type="entry name" value="Glyco_hydro_38_N_sf"/>
</dbReference>
<dbReference type="OrthoDB" id="39075at2759"/>
<evidence type="ECO:0000256" key="2">
    <source>
        <dbReference type="ARBA" id="ARBA00009792"/>
    </source>
</evidence>
<organism evidence="10 11">
    <name type="scientific">Seminavis robusta</name>
    <dbReference type="NCBI Taxonomy" id="568900"/>
    <lineage>
        <taxon>Eukaryota</taxon>
        <taxon>Sar</taxon>
        <taxon>Stramenopiles</taxon>
        <taxon>Ochrophyta</taxon>
        <taxon>Bacillariophyta</taxon>
        <taxon>Bacillariophyceae</taxon>
        <taxon>Bacillariophycidae</taxon>
        <taxon>Naviculales</taxon>
        <taxon>Naviculaceae</taxon>
        <taxon>Seminavis</taxon>
    </lineage>
</organism>
<dbReference type="GO" id="GO:0004559">
    <property type="term" value="F:alpha-mannosidase activity"/>
    <property type="evidence" value="ECO:0007669"/>
    <property type="project" value="InterPro"/>
</dbReference>
<evidence type="ECO:0000313" key="11">
    <source>
        <dbReference type="Proteomes" id="UP001153069"/>
    </source>
</evidence>
<feature type="domain" description="Glycoside hydrolase family 38 central" evidence="9">
    <location>
        <begin position="490"/>
        <end position="558"/>
    </location>
</feature>
<sequence length="884" mass="100851">MKLSTSSGASPSSGNSARKNKKGKKSKKDKKRAKAEKALKQSMSPAIKLLLIPLAIVFCLCILGMTFVPDPTNKGFMHLRGHTGSGPDLDHGSQLRRIVNAVKESKKRIFPPKPEIELPPSNNDASLIDMRELDATLPFDNPDGGAWKQGWDVQPVKPTKENPVKIFVVPHSHCDPGWIKTFDDYFQSQTKHILTSVVNALSKDRKRKFIWAEISYFEWWWREQMPEVQQLTKSLFENGQLEFVTGGWVMPDEANTQLYAMEVQMEEGHNWIRNNIGEKHIPKYGWSIDPFGYSPTMAYLLKKYGFKAMLIQRVHYAVKKELAKRKHLEFNWRQVWDDEGEYDIFCHVMPFFSYDVPHTCGPDPSVCCQFDFARMKRTGCPWRKNPQAITYINLQERSMLLLDQYLKKASLYRSGVVIAPLGDDFRYQTAEEAELQFSNYQKIFDYINKHVEGVQIQFGTLSEYFEAAMGTFEPPLLKGSFFTYADVNEDYWSGYYTSRPFDKSLDRKLERVLFAASSLGGTDEELQGPRRALSLFQHHDGITGTAKDHVVKDYALRVYAAIGSTQDWIAKKLQADNQELHACWKSNDPRGLSQNLCLTANIKTVKLYNPLETSQWCGDVEVPGHETKEVPSNVPCEVPSASSGTQFDEHTGLVTEPFQEEWMVWKVKKGGAYLFFPGDLLNYQDKGAPKIQDGGLVVDANHWRRHVVQKTVDGATVIDFVYETNLQNSNEEWFVRFTHPNIQNQGIFHTDLNGFNFDTHKFRSDLPLQSQVFPMPTLASVEDAKLRMTVLSDHAQGTASTKDGTIDVWLDRRLRQDDARGVGQGVSDNVPTRTRLRIVVEEKIDGTAPKLLDNYTITPLCKRMWEELNHPLEQFGIVEKVANA</sequence>
<comment type="similarity">
    <text evidence="2">Belongs to the glycosyl hydrolase 38 family.</text>
</comment>
<protein>
    <submittedName>
        <fullName evidence="10">Alpha-mannosidase 2</fullName>
    </submittedName>
</protein>
<evidence type="ECO:0000256" key="3">
    <source>
        <dbReference type="ARBA" id="ARBA00022723"/>
    </source>
</evidence>
<keyword evidence="5" id="KW-0862">Zinc</keyword>
<dbReference type="Gene3D" id="1.20.1270.50">
    <property type="entry name" value="Glycoside hydrolase family 38, central domain"/>
    <property type="match status" value="1"/>
</dbReference>
<dbReference type="GO" id="GO:0006491">
    <property type="term" value="P:N-glycan processing"/>
    <property type="evidence" value="ECO:0007669"/>
    <property type="project" value="TreeGrafter"/>
</dbReference>
<dbReference type="Pfam" id="PF01074">
    <property type="entry name" value="Glyco_hydro_38N"/>
    <property type="match status" value="1"/>
</dbReference>
<dbReference type="InterPro" id="IPR050843">
    <property type="entry name" value="Glycosyl_Hydrlase_38"/>
</dbReference>
<dbReference type="AlphaFoldDB" id="A0A9N8H5Y2"/>
<evidence type="ECO:0000256" key="5">
    <source>
        <dbReference type="ARBA" id="ARBA00022833"/>
    </source>
</evidence>
<dbReference type="SUPFAM" id="SSF88713">
    <property type="entry name" value="Glycoside hydrolase/deacetylase"/>
    <property type="match status" value="1"/>
</dbReference>
<dbReference type="InterPro" id="IPR037094">
    <property type="entry name" value="Glyco_hydro_38_cen_sf"/>
</dbReference>
<keyword evidence="7" id="KW-0326">Glycosidase</keyword>
<evidence type="ECO:0000256" key="6">
    <source>
        <dbReference type="ARBA" id="ARBA00023157"/>
    </source>
</evidence>
<dbReference type="InterPro" id="IPR011013">
    <property type="entry name" value="Gal_mutarotase_sf_dom"/>
</dbReference>
<dbReference type="PANTHER" id="PTHR11607:SF3">
    <property type="entry name" value="LYSOSOMAL ALPHA-MANNOSIDASE"/>
    <property type="match status" value="1"/>
</dbReference>
<evidence type="ECO:0000259" key="9">
    <source>
        <dbReference type="SMART" id="SM00872"/>
    </source>
</evidence>
<dbReference type="InterPro" id="IPR011330">
    <property type="entry name" value="Glyco_hydro/deAcase_b/a-brl"/>
</dbReference>
<comment type="cofactor">
    <cofactor evidence="1">
        <name>Zn(2+)</name>
        <dbReference type="ChEBI" id="CHEBI:29105"/>
    </cofactor>
</comment>
<dbReference type="CDD" id="cd10809">
    <property type="entry name" value="GH38N_AMII_GMII_SfManIII_like"/>
    <property type="match status" value="1"/>
</dbReference>
<dbReference type="InterPro" id="IPR015341">
    <property type="entry name" value="Glyco_hydro_38_cen"/>
</dbReference>
<evidence type="ECO:0000256" key="4">
    <source>
        <dbReference type="ARBA" id="ARBA00022801"/>
    </source>
</evidence>
<dbReference type="InterPro" id="IPR000602">
    <property type="entry name" value="Glyco_hydro_38_N"/>
</dbReference>
<evidence type="ECO:0000256" key="7">
    <source>
        <dbReference type="ARBA" id="ARBA00023295"/>
    </source>
</evidence>
<gene>
    <name evidence="10" type="ORF">SEMRO_128_G061130.1</name>
</gene>
<reference evidence="10" key="1">
    <citation type="submission" date="2020-06" db="EMBL/GenBank/DDBJ databases">
        <authorList>
            <consortium name="Plant Systems Biology data submission"/>
        </authorList>
    </citation>
    <scope>NUCLEOTIDE SEQUENCE</scope>
    <source>
        <strain evidence="10">D6</strain>
    </source>
</reference>
<proteinExistence type="inferred from homology"/>
<evidence type="ECO:0000313" key="10">
    <source>
        <dbReference type="EMBL" id="CAB9502121.1"/>
    </source>
</evidence>
<dbReference type="Pfam" id="PF07748">
    <property type="entry name" value="Glyco_hydro_38C"/>
    <property type="match status" value="1"/>
</dbReference>
<dbReference type="PANTHER" id="PTHR11607">
    <property type="entry name" value="ALPHA-MANNOSIDASE"/>
    <property type="match status" value="1"/>
</dbReference>
<dbReference type="EMBL" id="CAICTM010000127">
    <property type="protein sequence ID" value="CAB9502121.1"/>
    <property type="molecule type" value="Genomic_DNA"/>
</dbReference>
<dbReference type="SUPFAM" id="SSF74650">
    <property type="entry name" value="Galactose mutarotase-like"/>
    <property type="match status" value="1"/>
</dbReference>
<dbReference type="Proteomes" id="UP001153069">
    <property type="component" value="Unassembled WGS sequence"/>
</dbReference>
<feature type="compositionally biased region" description="Basic residues" evidence="8">
    <location>
        <begin position="18"/>
        <end position="34"/>
    </location>
</feature>
<keyword evidence="4" id="KW-0378">Hydrolase</keyword>
<comment type="caution">
    <text evidence="10">The sequence shown here is derived from an EMBL/GenBank/DDBJ whole genome shotgun (WGS) entry which is preliminary data.</text>
</comment>
<keyword evidence="3" id="KW-0479">Metal-binding</keyword>
<dbReference type="InterPro" id="IPR028995">
    <property type="entry name" value="Glyco_hydro_57/38_cen_sf"/>
</dbReference>
<dbReference type="Pfam" id="PF09261">
    <property type="entry name" value="Alpha-mann_mid"/>
    <property type="match status" value="1"/>
</dbReference>
<accession>A0A9N8H5Y2</accession>
<dbReference type="Gene3D" id="2.70.98.30">
    <property type="entry name" value="Golgi alpha-mannosidase II, domain 4"/>
    <property type="match status" value="1"/>
</dbReference>
<name>A0A9N8H5Y2_9STRA</name>
<dbReference type="GO" id="GO:0000139">
    <property type="term" value="C:Golgi membrane"/>
    <property type="evidence" value="ECO:0007669"/>
    <property type="project" value="TreeGrafter"/>
</dbReference>
<dbReference type="SMART" id="SM00872">
    <property type="entry name" value="Alpha-mann_mid"/>
    <property type="match status" value="1"/>
</dbReference>